<proteinExistence type="predicted"/>
<dbReference type="RefSeq" id="WP_256762688.1">
    <property type="nucleotide sequence ID" value="NZ_JANIGO010000001.1"/>
</dbReference>
<organism evidence="2 3">
    <name type="scientific">Limnobacter humi</name>
    <dbReference type="NCBI Taxonomy" id="1778671"/>
    <lineage>
        <taxon>Bacteria</taxon>
        <taxon>Pseudomonadati</taxon>
        <taxon>Pseudomonadota</taxon>
        <taxon>Betaproteobacteria</taxon>
        <taxon>Burkholderiales</taxon>
        <taxon>Burkholderiaceae</taxon>
        <taxon>Limnobacter</taxon>
    </lineage>
</organism>
<evidence type="ECO:0000313" key="2">
    <source>
        <dbReference type="EMBL" id="MCQ8895028.1"/>
    </source>
</evidence>
<evidence type="ECO:0000313" key="3">
    <source>
        <dbReference type="Proteomes" id="UP001204142"/>
    </source>
</evidence>
<gene>
    <name evidence="2" type="ORF">NQT62_01085</name>
</gene>
<evidence type="ECO:0000256" key="1">
    <source>
        <dbReference type="SAM" id="Phobius"/>
    </source>
</evidence>
<accession>A0ABT1WDT4</accession>
<feature type="transmembrane region" description="Helical" evidence="1">
    <location>
        <begin position="344"/>
        <end position="366"/>
    </location>
</feature>
<sequence>MNGIMALFKSLWTYVQLMDFRGKRDEFYLQLARSLERRERLRTFLVEEQKIAKSKATRDSSREFAMRLMLAKLSQGQDFKISQILSEVMPNEDRLMLSAVDQSKDKPETLRSLVVAIQQQKQARSLIFKAMFPPFIMLPGVFVFSYVLATRSIPIIAQIAPPEVWTPYNAAVRNFSESVASHGFQTMGVMIALITFFIYQMPRWKGKWRGRIERIPQGIGLLLFPVFPIALPLSIYRDFQVTLLLTSLAVLLKSGSTLTGAIDNLRSMAQPWMQWHLRRVSRHLYVAPTEYVEAFANGLLSPKLLARLATTIRNDTRFDRVLIELGTQGVAEVRKEIEKTSKGMNTLLMVASAACVLFLYVGQLSIAQSMTDALDPVNKMKQYR</sequence>
<feature type="transmembrane region" description="Helical" evidence="1">
    <location>
        <begin position="179"/>
        <end position="199"/>
    </location>
</feature>
<name>A0ABT1WDT4_9BURK</name>
<comment type="caution">
    <text evidence="2">The sequence shown here is derived from an EMBL/GenBank/DDBJ whole genome shotgun (WGS) entry which is preliminary data.</text>
</comment>
<keyword evidence="1" id="KW-1133">Transmembrane helix</keyword>
<feature type="transmembrane region" description="Helical" evidence="1">
    <location>
        <begin position="135"/>
        <end position="159"/>
    </location>
</feature>
<reference evidence="2 3" key="1">
    <citation type="submission" date="2022-07" db="EMBL/GenBank/DDBJ databases">
        <authorList>
            <person name="Xamxidin M."/>
            <person name="Wu M."/>
        </authorList>
    </citation>
    <scope>NUCLEOTIDE SEQUENCE [LARGE SCALE GENOMIC DNA]</scope>
    <source>
        <strain evidence="2 3">NBRC 111650</strain>
    </source>
</reference>
<keyword evidence="1" id="KW-0472">Membrane</keyword>
<evidence type="ECO:0008006" key="4">
    <source>
        <dbReference type="Google" id="ProtNLM"/>
    </source>
</evidence>
<dbReference type="Proteomes" id="UP001204142">
    <property type="component" value="Unassembled WGS sequence"/>
</dbReference>
<dbReference type="EMBL" id="JANIGO010000001">
    <property type="protein sequence ID" value="MCQ8895028.1"/>
    <property type="molecule type" value="Genomic_DNA"/>
</dbReference>
<feature type="transmembrane region" description="Helical" evidence="1">
    <location>
        <begin position="219"/>
        <end position="236"/>
    </location>
</feature>
<keyword evidence="1" id="KW-0812">Transmembrane</keyword>
<keyword evidence="3" id="KW-1185">Reference proteome</keyword>
<protein>
    <recommendedName>
        <fullName evidence="4">Type II secretion system protein GspF domain-containing protein</fullName>
    </recommendedName>
</protein>
<feature type="transmembrane region" description="Helical" evidence="1">
    <location>
        <begin position="242"/>
        <end position="262"/>
    </location>
</feature>